<keyword evidence="2" id="KW-0540">Nuclease</keyword>
<feature type="domain" description="Putative restriction endonuclease" evidence="1">
    <location>
        <begin position="32"/>
        <end position="175"/>
    </location>
</feature>
<reference evidence="2 3" key="1">
    <citation type="journal article" date="2022" name="Front. Microbiol.">
        <title>High genomic differentiation and limited gene flow indicate recent cryptic speciation within the genus Laspinema (cyanobacteria).</title>
        <authorList>
            <person name="Stanojkovic A."/>
            <person name="Skoupy S."/>
            <person name="Skaloud P."/>
            <person name="Dvorak P."/>
        </authorList>
    </citation>
    <scope>NUCLEOTIDE SEQUENCE [LARGE SCALE GENOMIC DNA]</scope>
    <source>
        <strain evidence="2 3">D2a</strain>
    </source>
</reference>
<dbReference type="PANTHER" id="PTHR47152">
    <property type="entry name" value="SLR2084 PROTEIN-RELATED"/>
    <property type="match status" value="1"/>
</dbReference>
<dbReference type="InterPro" id="IPR012296">
    <property type="entry name" value="Nuclease_put_TT1808"/>
</dbReference>
<dbReference type="GO" id="GO:0004519">
    <property type="term" value="F:endonuclease activity"/>
    <property type="evidence" value="ECO:0007669"/>
    <property type="project" value="UniProtKB-KW"/>
</dbReference>
<keyword evidence="2" id="KW-0378">Hydrolase</keyword>
<evidence type="ECO:0000313" key="2">
    <source>
        <dbReference type="EMBL" id="MCT7968177.1"/>
    </source>
</evidence>
<dbReference type="Gene3D" id="3.90.1570.10">
    <property type="entry name" value="tt1808, chain A"/>
    <property type="match status" value="1"/>
</dbReference>
<keyword evidence="3" id="KW-1185">Reference proteome</keyword>
<name>A0ABT2MUJ0_9CYAN</name>
<comment type="caution">
    <text evidence="2">The sequence shown here is derived from an EMBL/GenBank/DDBJ whole genome shotgun (WGS) entry which is preliminary data.</text>
</comment>
<proteinExistence type="predicted"/>
<dbReference type="Pfam" id="PF05685">
    <property type="entry name" value="Uma2"/>
    <property type="match status" value="1"/>
</dbReference>
<accession>A0ABT2MUJ0</accession>
<dbReference type="Proteomes" id="UP001525890">
    <property type="component" value="Unassembled WGS sequence"/>
</dbReference>
<dbReference type="EMBL" id="JAMXFF010000028">
    <property type="protein sequence ID" value="MCT7968177.1"/>
    <property type="molecule type" value="Genomic_DNA"/>
</dbReference>
<dbReference type="CDD" id="cd06260">
    <property type="entry name" value="DUF820-like"/>
    <property type="match status" value="1"/>
</dbReference>
<dbReference type="InterPro" id="IPR008538">
    <property type="entry name" value="Uma2"/>
</dbReference>
<dbReference type="SUPFAM" id="SSF52980">
    <property type="entry name" value="Restriction endonuclease-like"/>
    <property type="match status" value="1"/>
</dbReference>
<dbReference type="InterPro" id="IPR011335">
    <property type="entry name" value="Restrct_endonuc-II-like"/>
</dbReference>
<keyword evidence="2" id="KW-0255">Endonuclease</keyword>
<protein>
    <submittedName>
        <fullName evidence="2">Uma2 family endonuclease</fullName>
    </submittedName>
</protein>
<organism evidence="2 3">
    <name type="scientific">Laspinema palackyanum D2a</name>
    <dbReference type="NCBI Taxonomy" id="2953684"/>
    <lineage>
        <taxon>Bacteria</taxon>
        <taxon>Bacillati</taxon>
        <taxon>Cyanobacteriota</taxon>
        <taxon>Cyanophyceae</taxon>
        <taxon>Oscillatoriophycideae</taxon>
        <taxon>Oscillatoriales</taxon>
        <taxon>Laspinemataceae</taxon>
        <taxon>Laspinema</taxon>
        <taxon>Laspinema palackyanum</taxon>
    </lineage>
</organism>
<sequence length="221" mass="25752">MIATAPQNYSNLLGEKRVSLRGLTWQAYQQILHALPQSRSARLTYDCGILEITMPLESHEFCLRLIERFILILVFEIGMKIKTMGSTTMDREELDRGAEPDCAYYIQNQSRVAGRTVDFTIDPPPDLVVEVDITHTDIDKNRLYAAMGVPEFWRYNGREWLIYQLTEGIYQECDRSPTFPWVKKEYLYEFLEQAQQDEIEAERAFRARVRANLASLRKTEG</sequence>
<evidence type="ECO:0000313" key="3">
    <source>
        <dbReference type="Proteomes" id="UP001525890"/>
    </source>
</evidence>
<evidence type="ECO:0000259" key="1">
    <source>
        <dbReference type="Pfam" id="PF05685"/>
    </source>
</evidence>
<dbReference type="RefSeq" id="WP_368007715.1">
    <property type="nucleotide sequence ID" value="NZ_JAMXFF010000028.1"/>
</dbReference>
<gene>
    <name evidence="2" type="ORF">NG799_17835</name>
</gene>